<dbReference type="GO" id="GO:0008168">
    <property type="term" value="F:methyltransferase activity"/>
    <property type="evidence" value="ECO:0007669"/>
    <property type="project" value="UniProtKB-KW"/>
</dbReference>
<sequence length="230" mass="25611">MDNLTLKVIARIYTDFGEKFGVPRQSGLVPELTGKIIFEPEYRAPEALSGIEGYSWLWLLWGFSKLPRNKWSPAVRPPRLGGNKKVGVFATRSPFRPNPVGMSSVKIEDIQLQTDEGPVIIVSGIDMMNGTPIYDIKPYLPHVDCHPEALGGFSGQFKDYRLKVSCASEFLMLFPSDKREALLGVLAQDPRPAYQNDPERVYGVNFAGRNVQFKVDGDRLTVCSVDGCTV</sequence>
<dbReference type="InterPro" id="IPR040372">
    <property type="entry name" value="YaeB-like"/>
</dbReference>
<name>A0A3E2TLW2_9FIRM</name>
<comment type="similarity">
    <text evidence="2">Belongs to the tRNA methyltransferase O family.</text>
</comment>
<protein>
    <submittedName>
        <fullName evidence="4">tRNA (N6-threonylcarbamoyladenosine(37)-N6)-methyltransferase TrmO</fullName>
    </submittedName>
</protein>
<dbReference type="GO" id="GO:0032259">
    <property type="term" value="P:methylation"/>
    <property type="evidence" value="ECO:0007669"/>
    <property type="project" value="UniProtKB-KW"/>
</dbReference>
<reference evidence="4 5" key="1">
    <citation type="submission" date="2018-08" db="EMBL/GenBank/DDBJ databases">
        <title>A genome reference for cultivated species of the human gut microbiota.</title>
        <authorList>
            <person name="Zou Y."/>
            <person name="Xue W."/>
            <person name="Luo G."/>
        </authorList>
    </citation>
    <scope>NUCLEOTIDE SEQUENCE [LARGE SCALE GENOMIC DNA]</scope>
    <source>
        <strain evidence="4 5">AF45-17</strain>
    </source>
</reference>
<feature type="domain" description="TsaA-like" evidence="3">
    <location>
        <begin position="6"/>
        <end position="148"/>
    </location>
</feature>
<dbReference type="AlphaFoldDB" id="A0A3E2TLW2"/>
<gene>
    <name evidence="4" type="primary">tsaA</name>
    <name evidence="4" type="ORF">DW070_11570</name>
</gene>
<organism evidence="4 5">
    <name type="scientific">Coprococcus catus</name>
    <dbReference type="NCBI Taxonomy" id="116085"/>
    <lineage>
        <taxon>Bacteria</taxon>
        <taxon>Bacillati</taxon>
        <taxon>Bacillota</taxon>
        <taxon>Clostridia</taxon>
        <taxon>Lachnospirales</taxon>
        <taxon>Lachnospiraceae</taxon>
        <taxon>Coprococcus</taxon>
    </lineage>
</organism>
<keyword evidence="4" id="KW-0808">Transferase</keyword>
<dbReference type="Gene3D" id="2.40.30.70">
    <property type="entry name" value="YaeB-like"/>
    <property type="match status" value="1"/>
</dbReference>
<evidence type="ECO:0000313" key="5">
    <source>
        <dbReference type="Proteomes" id="UP000260773"/>
    </source>
</evidence>
<evidence type="ECO:0000259" key="3">
    <source>
        <dbReference type="PROSITE" id="PS51668"/>
    </source>
</evidence>
<dbReference type="PANTHER" id="PTHR12818:SF0">
    <property type="entry name" value="TRNA (ADENINE(37)-N6)-METHYLTRANSFERASE"/>
    <property type="match status" value="1"/>
</dbReference>
<dbReference type="PANTHER" id="PTHR12818">
    <property type="entry name" value="TRNA (ADENINE(37)-N6)-METHYLTRANSFERASE"/>
    <property type="match status" value="1"/>
</dbReference>
<dbReference type="CDD" id="cd09281">
    <property type="entry name" value="UPF0066"/>
    <property type="match status" value="1"/>
</dbReference>
<dbReference type="PROSITE" id="PS01318">
    <property type="entry name" value="TSAA_1"/>
    <property type="match status" value="1"/>
</dbReference>
<keyword evidence="1" id="KW-0949">S-adenosyl-L-methionine</keyword>
<dbReference type="Pfam" id="PF18389">
    <property type="entry name" value="TrmO_C"/>
    <property type="match status" value="1"/>
</dbReference>
<comment type="caution">
    <text evidence="4">The sequence shown here is derived from an EMBL/GenBank/DDBJ whole genome shotgun (WGS) entry which is preliminary data.</text>
</comment>
<dbReference type="InterPro" id="IPR041369">
    <property type="entry name" value="TrmO_C"/>
</dbReference>
<dbReference type="EMBL" id="QVEP01000030">
    <property type="protein sequence ID" value="RGB78551.1"/>
    <property type="molecule type" value="Genomic_DNA"/>
</dbReference>
<dbReference type="InterPro" id="IPR036414">
    <property type="entry name" value="YaeB_N_sf"/>
</dbReference>
<dbReference type="InterPro" id="IPR023370">
    <property type="entry name" value="TrmO-like_N"/>
</dbReference>
<dbReference type="InterPro" id="IPR023368">
    <property type="entry name" value="UPF0066_cons_site"/>
</dbReference>
<dbReference type="PROSITE" id="PS51668">
    <property type="entry name" value="TSAA_2"/>
    <property type="match status" value="1"/>
</dbReference>
<dbReference type="Gene3D" id="3.30.2310.10">
    <property type="entry name" value="YaeB-like"/>
    <property type="match status" value="1"/>
</dbReference>
<dbReference type="RefSeq" id="WP_117528683.1">
    <property type="nucleotide sequence ID" value="NZ_JAQCWV010000003.1"/>
</dbReference>
<proteinExistence type="inferred from homology"/>
<dbReference type="Proteomes" id="UP000260773">
    <property type="component" value="Unassembled WGS sequence"/>
</dbReference>
<dbReference type="NCBIfam" id="TIGR00104">
    <property type="entry name" value="tRNA_TsaA"/>
    <property type="match status" value="1"/>
</dbReference>
<evidence type="ECO:0000256" key="1">
    <source>
        <dbReference type="ARBA" id="ARBA00022691"/>
    </source>
</evidence>
<dbReference type="Pfam" id="PF01980">
    <property type="entry name" value="TrmO_N"/>
    <property type="match status" value="1"/>
</dbReference>
<accession>A0A3E2TLW2</accession>
<evidence type="ECO:0000256" key="2">
    <source>
        <dbReference type="ARBA" id="ARBA00033753"/>
    </source>
</evidence>
<dbReference type="SUPFAM" id="SSF118196">
    <property type="entry name" value="YaeB-like"/>
    <property type="match status" value="1"/>
</dbReference>
<keyword evidence="4" id="KW-0489">Methyltransferase</keyword>
<dbReference type="InterPro" id="IPR036413">
    <property type="entry name" value="YaeB-like_sf"/>
</dbReference>
<evidence type="ECO:0000313" key="4">
    <source>
        <dbReference type="EMBL" id="RGB78551.1"/>
    </source>
</evidence>